<dbReference type="EMBL" id="JANVFO010000088">
    <property type="protein sequence ID" value="KAJ3714875.1"/>
    <property type="molecule type" value="Genomic_DNA"/>
</dbReference>
<accession>A0AA38JAN6</accession>
<name>A0AA38JAN6_9AGAR</name>
<comment type="caution">
    <text evidence="1">The sequence shown here is derived from an EMBL/GenBank/DDBJ whole genome shotgun (WGS) entry which is preliminary data.</text>
</comment>
<dbReference type="Gene3D" id="2.70.50.70">
    <property type="match status" value="1"/>
</dbReference>
<dbReference type="AlphaFoldDB" id="A0AA38JAN6"/>
<sequence>MASLAQEPGAPETITVCAGTGFVRVDWVGAIGELDGKPGSGNIPPGQNPWVHAMGTLASYIAKCRNDDCTTYNASQSSHFPNCGGSLSGSATQ</sequence>
<gene>
    <name evidence="1" type="ORF">DFJ43DRAFT_1160655</name>
</gene>
<protein>
    <submittedName>
        <fullName evidence="1">Uncharacterized protein</fullName>
    </submittedName>
</protein>
<dbReference type="Proteomes" id="UP001176059">
    <property type="component" value="Unassembled WGS sequence"/>
</dbReference>
<proteinExistence type="predicted"/>
<evidence type="ECO:0000313" key="2">
    <source>
        <dbReference type="Proteomes" id="UP001176059"/>
    </source>
</evidence>
<organism evidence="1 2">
    <name type="scientific">Lentinula guzmanii</name>
    <dbReference type="NCBI Taxonomy" id="2804957"/>
    <lineage>
        <taxon>Eukaryota</taxon>
        <taxon>Fungi</taxon>
        <taxon>Dikarya</taxon>
        <taxon>Basidiomycota</taxon>
        <taxon>Agaricomycotina</taxon>
        <taxon>Agaricomycetes</taxon>
        <taxon>Agaricomycetidae</taxon>
        <taxon>Agaricales</taxon>
        <taxon>Marasmiineae</taxon>
        <taxon>Omphalotaceae</taxon>
        <taxon>Lentinula</taxon>
    </lineage>
</organism>
<keyword evidence="2" id="KW-1185">Reference proteome</keyword>
<reference evidence="1" key="2">
    <citation type="journal article" date="2023" name="Proc. Natl. Acad. Sci. U.S.A.">
        <title>A global phylogenomic analysis of the shiitake genus Lentinula.</title>
        <authorList>
            <person name="Sierra-Patev S."/>
            <person name="Min B."/>
            <person name="Naranjo-Ortiz M."/>
            <person name="Looney B."/>
            <person name="Konkel Z."/>
            <person name="Slot J.C."/>
            <person name="Sakamoto Y."/>
            <person name="Steenwyk J.L."/>
            <person name="Rokas A."/>
            <person name="Carro J."/>
            <person name="Camarero S."/>
            <person name="Ferreira P."/>
            <person name="Molpeceres G."/>
            <person name="Ruiz-Duenas F.J."/>
            <person name="Serrano A."/>
            <person name="Henrissat B."/>
            <person name="Drula E."/>
            <person name="Hughes K.W."/>
            <person name="Mata J.L."/>
            <person name="Ishikawa N.K."/>
            <person name="Vargas-Isla R."/>
            <person name="Ushijima S."/>
            <person name="Smith C.A."/>
            <person name="Donoghue J."/>
            <person name="Ahrendt S."/>
            <person name="Andreopoulos W."/>
            <person name="He G."/>
            <person name="LaButti K."/>
            <person name="Lipzen A."/>
            <person name="Ng V."/>
            <person name="Riley R."/>
            <person name="Sandor L."/>
            <person name="Barry K."/>
            <person name="Martinez A.T."/>
            <person name="Xiao Y."/>
            <person name="Gibbons J.G."/>
            <person name="Terashima K."/>
            <person name="Grigoriev I.V."/>
            <person name="Hibbett D."/>
        </authorList>
    </citation>
    <scope>NUCLEOTIDE SEQUENCE</scope>
    <source>
        <strain evidence="1">ET3784</strain>
    </source>
</reference>
<evidence type="ECO:0000313" key="1">
    <source>
        <dbReference type="EMBL" id="KAJ3714875.1"/>
    </source>
</evidence>
<reference evidence="1" key="1">
    <citation type="submission" date="2022-08" db="EMBL/GenBank/DDBJ databases">
        <authorList>
            <consortium name="DOE Joint Genome Institute"/>
            <person name="Min B."/>
            <person name="Sierra-Patev S."/>
            <person name="Naranjo-Ortiz M."/>
            <person name="Looney B."/>
            <person name="Konkel Z."/>
            <person name="Slot J.C."/>
            <person name="Sakamoto Y."/>
            <person name="Steenwyk J.L."/>
            <person name="Rokas A."/>
            <person name="Carro J."/>
            <person name="Camarero S."/>
            <person name="Ferreira P."/>
            <person name="Molpeceres G."/>
            <person name="Ruiz-duenas F.J."/>
            <person name="Serrano A."/>
            <person name="Henrissat B."/>
            <person name="Drula E."/>
            <person name="Hughes K.W."/>
            <person name="Mata J.L."/>
            <person name="Ishikawa N.K."/>
            <person name="Vargas-Isla R."/>
            <person name="Ushijima S."/>
            <person name="Smith C.A."/>
            <person name="Ahrendt S."/>
            <person name="Andreopoulos W."/>
            <person name="He G."/>
            <person name="LaButti K."/>
            <person name="Lipzen A."/>
            <person name="Ng V."/>
            <person name="Riley R."/>
            <person name="Sandor L."/>
            <person name="Barry K."/>
            <person name="Martinez A.T."/>
            <person name="Xiao Y."/>
            <person name="Gibbons J.G."/>
            <person name="Terashima K."/>
            <person name="Hibbett D.S."/>
            <person name="Grigoriev I.V."/>
        </authorList>
    </citation>
    <scope>NUCLEOTIDE SEQUENCE</scope>
    <source>
        <strain evidence="1">ET3784</strain>
    </source>
</reference>